<feature type="domain" description="SIS" evidence="1">
    <location>
        <begin position="38"/>
        <end position="105"/>
    </location>
</feature>
<dbReference type="PROSITE" id="PS51464">
    <property type="entry name" value="SIS"/>
    <property type="match status" value="1"/>
</dbReference>
<dbReference type="PANTHER" id="PTHR42745">
    <property type="match status" value="1"/>
</dbReference>
<gene>
    <name evidence="2" type="ORF">LCGC14_2325250</name>
</gene>
<protein>
    <recommendedName>
        <fullName evidence="1">SIS domain-containing protein</fullName>
    </recommendedName>
</protein>
<dbReference type="EMBL" id="LAZR01033313">
    <property type="protein sequence ID" value="KKL48461.1"/>
    <property type="molecule type" value="Genomic_DNA"/>
</dbReference>
<accession>A0A0F9D449</accession>
<reference evidence="2" key="1">
    <citation type="journal article" date="2015" name="Nature">
        <title>Complex archaea that bridge the gap between prokaryotes and eukaryotes.</title>
        <authorList>
            <person name="Spang A."/>
            <person name="Saw J.H."/>
            <person name="Jorgensen S.L."/>
            <person name="Zaremba-Niedzwiedzka K."/>
            <person name="Martijn J."/>
            <person name="Lind A.E."/>
            <person name="van Eijk R."/>
            <person name="Schleper C."/>
            <person name="Guy L."/>
            <person name="Ettema T.J."/>
        </authorList>
    </citation>
    <scope>NUCLEOTIDE SEQUENCE</scope>
</reference>
<dbReference type="GO" id="GO:1901135">
    <property type="term" value="P:carbohydrate derivative metabolic process"/>
    <property type="evidence" value="ECO:0007669"/>
    <property type="project" value="InterPro"/>
</dbReference>
<feature type="non-terminal residue" evidence="2">
    <location>
        <position position="105"/>
    </location>
</feature>
<dbReference type="SUPFAM" id="SSF53697">
    <property type="entry name" value="SIS domain"/>
    <property type="match status" value="1"/>
</dbReference>
<name>A0A0F9D449_9ZZZZ</name>
<comment type="caution">
    <text evidence="2">The sequence shown here is derived from an EMBL/GenBank/DDBJ whole genome shotgun (WGS) entry which is preliminary data.</text>
</comment>
<organism evidence="2">
    <name type="scientific">marine sediment metagenome</name>
    <dbReference type="NCBI Taxonomy" id="412755"/>
    <lineage>
        <taxon>unclassified sequences</taxon>
        <taxon>metagenomes</taxon>
        <taxon>ecological metagenomes</taxon>
    </lineage>
</organism>
<dbReference type="AlphaFoldDB" id="A0A0F9D449"/>
<dbReference type="InterPro" id="IPR050986">
    <property type="entry name" value="GutQ/KpsF_isomerases"/>
</dbReference>
<dbReference type="Pfam" id="PF01380">
    <property type="entry name" value="SIS"/>
    <property type="match status" value="1"/>
</dbReference>
<dbReference type="PANTHER" id="PTHR42745:SF1">
    <property type="entry name" value="ARABINOSE 5-PHOSPHATE ISOMERASE KDSD"/>
    <property type="match status" value="1"/>
</dbReference>
<dbReference type="InterPro" id="IPR046348">
    <property type="entry name" value="SIS_dom_sf"/>
</dbReference>
<evidence type="ECO:0000259" key="1">
    <source>
        <dbReference type="PROSITE" id="PS51464"/>
    </source>
</evidence>
<proteinExistence type="predicted"/>
<evidence type="ECO:0000313" key="2">
    <source>
        <dbReference type="EMBL" id="KKL48461.1"/>
    </source>
</evidence>
<sequence>MKSEQEQLQQGQRVLLAEGEAIIALSGRIAEDSGFSRAAEMLFACKGKVVLTGVGKAGVIAQKISGTLASTGTLSIFVHPVEALHGDLGRLEREDVVVALSNSGA</sequence>
<dbReference type="Gene3D" id="3.40.50.10490">
    <property type="entry name" value="Glucose-6-phosphate isomerase like protein, domain 1"/>
    <property type="match status" value="1"/>
</dbReference>
<dbReference type="InterPro" id="IPR001347">
    <property type="entry name" value="SIS_dom"/>
</dbReference>
<dbReference type="GO" id="GO:0097367">
    <property type="term" value="F:carbohydrate derivative binding"/>
    <property type="evidence" value="ECO:0007669"/>
    <property type="project" value="InterPro"/>
</dbReference>